<dbReference type="Proteomes" id="UP000886653">
    <property type="component" value="Unassembled WGS sequence"/>
</dbReference>
<gene>
    <name evidence="1" type="ORF">CROQUDRAFT_36863</name>
</gene>
<comment type="caution">
    <text evidence="1">The sequence shown here is derived from an EMBL/GenBank/DDBJ whole genome shotgun (WGS) entry which is preliminary data.</text>
</comment>
<keyword evidence="2" id="KW-1185">Reference proteome</keyword>
<dbReference type="EMBL" id="MU167213">
    <property type="protein sequence ID" value="KAG0151479.1"/>
    <property type="molecule type" value="Genomic_DNA"/>
</dbReference>
<evidence type="ECO:0000313" key="1">
    <source>
        <dbReference type="EMBL" id="KAG0151479.1"/>
    </source>
</evidence>
<organism evidence="1 2">
    <name type="scientific">Cronartium quercuum f. sp. fusiforme G11</name>
    <dbReference type="NCBI Taxonomy" id="708437"/>
    <lineage>
        <taxon>Eukaryota</taxon>
        <taxon>Fungi</taxon>
        <taxon>Dikarya</taxon>
        <taxon>Basidiomycota</taxon>
        <taxon>Pucciniomycotina</taxon>
        <taxon>Pucciniomycetes</taxon>
        <taxon>Pucciniales</taxon>
        <taxon>Coleosporiaceae</taxon>
        <taxon>Cronartium</taxon>
    </lineage>
</organism>
<protein>
    <submittedName>
        <fullName evidence="1">Uncharacterized protein</fullName>
    </submittedName>
</protein>
<dbReference type="AlphaFoldDB" id="A0A9P6TGX4"/>
<reference evidence="1" key="1">
    <citation type="submission" date="2013-11" db="EMBL/GenBank/DDBJ databases">
        <title>Genome sequence of the fusiform rust pathogen reveals effectors for host alternation and coevolution with pine.</title>
        <authorList>
            <consortium name="DOE Joint Genome Institute"/>
            <person name="Smith K."/>
            <person name="Pendleton A."/>
            <person name="Kubisiak T."/>
            <person name="Anderson C."/>
            <person name="Salamov A."/>
            <person name="Aerts A."/>
            <person name="Riley R."/>
            <person name="Clum A."/>
            <person name="Lindquist E."/>
            <person name="Ence D."/>
            <person name="Campbell M."/>
            <person name="Kronenberg Z."/>
            <person name="Feau N."/>
            <person name="Dhillon B."/>
            <person name="Hamelin R."/>
            <person name="Burleigh J."/>
            <person name="Smith J."/>
            <person name="Yandell M."/>
            <person name="Nelson C."/>
            <person name="Grigoriev I."/>
            <person name="Davis J."/>
        </authorList>
    </citation>
    <scope>NUCLEOTIDE SEQUENCE</scope>
    <source>
        <strain evidence="1">G11</strain>
    </source>
</reference>
<dbReference type="OrthoDB" id="2506088at2759"/>
<proteinExistence type="predicted"/>
<accession>A0A9P6TGX4</accession>
<name>A0A9P6TGX4_9BASI</name>
<feature type="non-terminal residue" evidence="1">
    <location>
        <position position="1"/>
    </location>
</feature>
<sequence>FLQLLIRTMGRWTNKPKFHILLHLVMSVDLFGPPALFATQTLESYNAITHKASVLSNQQAPGWDIGNTADNGRMLKVLVTGSKFYDSLLCRRLPAGP</sequence>
<evidence type="ECO:0000313" key="2">
    <source>
        <dbReference type="Proteomes" id="UP000886653"/>
    </source>
</evidence>